<evidence type="ECO:0000256" key="2">
    <source>
        <dbReference type="ARBA" id="ARBA00009870"/>
    </source>
</evidence>
<dbReference type="Gene3D" id="1.10.10.580">
    <property type="entry name" value="Structural maintenance of chromosome 1. Chain E"/>
    <property type="match status" value="1"/>
</dbReference>
<gene>
    <name evidence="7" type="ORF">LUZ62_053350</name>
</gene>
<evidence type="ECO:0000256" key="1">
    <source>
        <dbReference type="ARBA" id="ARBA00004123"/>
    </source>
</evidence>
<dbReference type="GO" id="GO:0005634">
    <property type="term" value="C:nucleus"/>
    <property type="evidence" value="ECO:0007669"/>
    <property type="project" value="UniProtKB-SubCell"/>
</dbReference>
<keyword evidence="8" id="KW-1185">Reference proteome</keyword>
<dbReference type="GO" id="GO:0051754">
    <property type="term" value="P:meiotic sister chromatid cohesion, centromeric"/>
    <property type="evidence" value="ECO:0007669"/>
    <property type="project" value="TreeGrafter"/>
</dbReference>
<feature type="compositionally biased region" description="Polar residues" evidence="4">
    <location>
        <begin position="240"/>
        <end position="252"/>
    </location>
</feature>
<feature type="compositionally biased region" description="Polar residues" evidence="4">
    <location>
        <begin position="421"/>
        <end position="434"/>
    </location>
</feature>
<evidence type="ECO:0000313" key="7">
    <source>
        <dbReference type="EMBL" id="KAJ4769093.1"/>
    </source>
</evidence>
<dbReference type="GO" id="GO:0003682">
    <property type="term" value="F:chromatin binding"/>
    <property type="evidence" value="ECO:0007669"/>
    <property type="project" value="TreeGrafter"/>
</dbReference>
<keyword evidence="3" id="KW-0539">Nucleus</keyword>
<dbReference type="InterPro" id="IPR023093">
    <property type="entry name" value="ScpA-like_C"/>
</dbReference>
<evidence type="ECO:0000259" key="5">
    <source>
        <dbReference type="Pfam" id="PF04824"/>
    </source>
</evidence>
<dbReference type="PANTHER" id="PTHR12585:SF64">
    <property type="entry name" value="SISTER CHROMATID COHESION 1 PROTEIN 1"/>
    <property type="match status" value="1"/>
</dbReference>
<comment type="caution">
    <text evidence="7">The sequence shown here is derived from an EMBL/GenBank/DDBJ whole genome shotgun (WGS) entry which is preliminary data.</text>
</comment>
<sequence>MFYSHQLLARKTPIGQIWMAATMRSRMISRKKLYKINLVQICEELMYPAAPMALRLSGILMGGVVIVYERKVKLLLDDLNRLMDELNGAWKLKTGKVCKGKAKARYETVTLPEPDYMDIEVEPTLPGSDAPFITAGLNNMRLDEQYIHIDVDDEDLFASHHQARAEDITLGDNNHPGFEETFHHDHFERFDVREEDVPNFMPSPPRYDDEVPADNTTMRPSPSQPPEDTWHDDAMPFKSANPQGGSPMQQDEQAPKDDTPVRAKAPRKRATRRNVSKLQIDNEEILVPSAVYKSWIDDTSDIVSKRRSISSKRRRFNQVLQHQNLTTLMELPPVAIVTAYEFSSGFYYPKALMELWQESTRPMPPNRDIPAEAQHPQNTTNIPEEFYHQDLPEFPPEMFPDDVRQYNPDDSVERMRDDPGQHSNHFTPSSPGNYAQSAQSGQSSGSGPTLPVGDTEMIPTGRSRSKKRQQSSLGGSHLETVEEEGSFMAAFKLPRVSEEGPTHETETLMETGPTQTAVQSTSSDDSADPTTSAMRFQLKAHFEAPGAPKHESLSQLAQGMNPSQAAKLFYQTCVLATRRDLKIEQEEPYGEIQISKGPNM</sequence>
<dbReference type="InterPro" id="IPR039781">
    <property type="entry name" value="Rad21/Rec8-like"/>
</dbReference>
<feature type="compositionally biased region" description="Basic residues" evidence="4">
    <location>
        <begin position="264"/>
        <end position="275"/>
    </location>
</feature>
<dbReference type="GO" id="GO:0008278">
    <property type="term" value="C:cohesin complex"/>
    <property type="evidence" value="ECO:0007669"/>
    <property type="project" value="InterPro"/>
</dbReference>
<evidence type="ECO:0000259" key="6">
    <source>
        <dbReference type="Pfam" id="PF04825"/>
    </source>
</evidence>
<feature type="region of interest" description="Disordered" evidence="4">
    <location>
        <begin position="390"/>
        <end position="531"/>
    </location>
</feature>
<dbReference type="AlphaFoldDB" id="A0AAV8DIM7"/>
<feature type="compositionally biased region" description="Low complexity" evidence="4">
    <location>
        <begin position="520"/>
        <end position="531"/>
    </location>
</feature>
<proteinExistence type="inferred from homology"/>
<reference evidence="7" key="1">
    <citation type="submission" date="2022-08" db="EMBL/GenBank/DDBJ databases">
        <authorList>
            <person name="Marques A."/>
        </authorList>
    </citation>
    <scope>NUCLEOTIDE SEQUENCE</scope>
    <source>
        <strain evidence="7">RhyPub2mFocal</strain>
        <tissue evidence="7">Leaves</tissue>
    </source>
</reference>
<dbReference type="InterPro" id="IPR036390">
    <property type="entry name" value="WH_DNA-bd_sf"/>
</dbReference>
<dbReference type="EMBL" id="JAMFTS010000003">
    <property type="protein sequence ID" value="KAJ4769093.1"/>
    <property type="molecule type" value="Genomic_DNA"/>
</dbReference>
<dbReference type="SUPFAM" id="SSF46785">
    <property type="entry name" value="Winged helix' DNA-binding domain"/>
    <property type="match status" value="1"/>
</dbReference>
<dbReference type="Pfam" id="PF04825">
    <property type="entry name" value="Rad21_Rec8_N"/>
    <property type="match status" value="1"/>
</dbReference>
<accession>A0AAV8DIM7</accession>
<dbReference type="InterPro" id="IPR006910">
    <property type="entry name" value="Rad21_Rec8_N"/>
</dbReference>
<feature type="domain" description="Rad21/Rec8-like protein C-terminal eukaryotic" evidence="5">
    <location>
        <begin position="549"/>
        <end position="600"/>
    </location>
</feature>
<name>A0AAV8DIM7_9POAL</name>
<feature type="compositionally biased region" description="Low complexity" evidence="4">
    <location>
        <begin position="435"/>
        <end position="447"/>
    </location>
</feature>
<protein>
    <submittedName>
        <fullName evidence="7">Sister chromatid cohesion 1 protein 1</fullName>
    </submittedName>
</protein>
<feature type="compositionally biased region" description="Basic and acidic residues" evidence="4">
    <location>
        <begin position="411"/>
        <end position="420"/>
    </location>
</feature>
<dbReference type="InterPro" id="IPR006909">
    <property type="entry name" value="Rad21/Rec8_C_eu"/>
</dbReference>
<evidence type="ECO:0000313" key="8">
    <source>
        <dbReference type="Proteomes" id="UP001140206"/>
    </source>
</evidence>
<organism evidence="7 8">
    <name type="scientific">Rhynchospora pubera</name>
    <dbReference type="NCBI Taxonomy" id="906938"/>
    <lineage>
        <taxon>Eukaryota</taxon>
        <taxon>Viridiplantae</taxon>
        <taxon>Streptophyta</taxon>
        <taxon>Embryophyta</taxon>
        <taxon>Tracheophyta</taxon>
        <taxon>Spermatophyta</taxon>
        <taxon>Magnoliopsida</taxon>
        <taxon>Liliopsida</taxon>
        <taxon>Poales</taxon>
        <taxon>Cyperaceae</taxon>
        <taxon>Cyperoideae</taxon>
        <taxon>Rhynchosporeae</taxon>
        <taxon>Rhynchospora</taxon>
    </lineage>
</organism>
<dbReference type="Proteomes" id="UP001140206">
    <property type="component" value="Chromosome 3"/>
</dbReference>
<evidence type="ECO:0000256" key="3">
    <source>
        <dbReference type="ARBA" id="ARBA00023242"/>
    </source>
</evidence>
<feature type="domain" description="Rad21/Rec8-like protein N-terminal" evidence="6">
    <location>
        <begin position="1"/>
        <end position="94"/>
    </location>
</feature>
<comment type="subcellular location">
    <subcellularLocation>
        <location evidence="1">Nucleus</location>
    </subcellularLocation>
</comment>
<feature type="region of interest" description="Disordered" evidence="4">
    <location>
        <begin position="196"/>
        <end position="275"/>
    </location>
</feature>
<feature type="compositionally biased region" description="Basic and acidic residues" evidence="4">
    <location>
        <begin position="495"/>
        <end position="506"/>
    </location>
</feature>
<dbReference type="PANTHER" id="PTHR12585">
    <property type="entry name" value="SCC1 / RAD21 FAMILY MEMBER"/>
    <property type="match status" value="1"/>
</dbReference>
<comment type="similarity">
    <text evidence="2">Belongs to the rad21 family.</text>
</comment>
<evidence type="ECO:0000256" key="4">
    <source>
        <dbReference type="SAM" id="MobiDB-lite"/>
    </source>
</evidence>
<dbReference type="Pfam" id="PF04824">
    <property type="entry name" value="Rad21_Rec8"/>
    <property type="match status" value="1"/>
</dbReference>